<dbReference type="EMBL" id="VNHY01000002">
    <property type="protein sequence ID" value="TYP93524.1"/>
    <property type="molecule type" value="Genomic_DNA"/>
</dbReference>
<keyword evidence="2" id="KW-1185">Reference proteome</keyword>
<reference evidence="1 2" key="1">
    <citation type="submission" date="2019-07" db="EMBL/GenBank/DDBJ databases">
        <title>Genomic Encyclopedia of Archaeal and Bacterial Type Strains, Phase II (KMG-II): from individual species to whole genera.</title>
        <authorList>
            <person name="Goeker M."/>
        </authorList>
    </citation>
    <scope>NUCLEOTIDE SEQUENCE [LARGE SCALE GENOMIC DNA]</scope>
    <source>
        <strain evidence="1 2">DSM 21935</strain>
    </source>
</reference>
<dbReference type="RefSeq" id="WP_148898588.1">
    <property type="nucleotide sequence ID" value="NZ_VNHY01000002.1"/>
</dbReference>
<evidence type="ECO:0000313" key="1">
    <source>
        <dbReference type="EMBL" id="TYP93524.1"/>
    </source>
</evidence>
<dbReference type="OrthoDB" id="1096756at2"/>
<gene>
    <name evidence="1" type="ORF">LX73_1229</name>
</gene>
<protein>
    <recommendedName>
        <fullName evidence="3">DUF4325 domain-containing protein</fullName>
    </recommendedName>
</protein>
<dbReference type="Proteomes" id="UP000324595">
    <property type="component" value="Unassembled WGS sequence"/>
</dbReference>
<accession>A0A5D3YHZ2</accession>
<evidence type="ECO:0008006" key="3">
    <source>
        <dbReference type="Google" id="ProtNLM"/>
    </source>
</evidence>
<comment type="caution">
    <text evidence="1">The sequence shown here is derived from an EMBL/GenBank/DDBJ whole genome shotgun (WGS) entry which is preliminary data.</text>
</comment>
<proteinExistence type="predicted"/>
<sequence length="106" mass="12280">MSIFDKHINLRKEFDVSALNNRATAKKLVKRITSSWVNTVVLDFSDIEFASRSFLDELNSHLPHIDKEVKKTNMNASVKEMDELVQQPKDQFDSTFTKTESELLTF</sequence>
<organism evidence="1 2">
    <name type="scientific">Fodinibius salinus</name>
    <dbReference type="NCBI Taxonomy" id="860790"/>
    <lineage>
        <taxon>Bacteria</taxon>
        <taxon>Pseudomonadati</taxon>
        <taxon>Balneolota</taxon>
        <taxon>Balneolia</taxon>
        <taxon>Balneolales</taxon>
        <taxon>Balneolaceae</taxon>
        <taxon>Fodinibius</taxon>
    </lineage>
</organism>
<evidence type="ECO:0000313" key="2">
    <source>
        <dbReference type="Proteomes" id="UP000324595"/>
    </source>
</evidence>
<name>A0A5D3YHZ2_9BACT</name>
<dbReference type="AlphaFoldDB" id="A0A5D3YHZ2"/>